<dbReference type="PROSITE" id="PS51257">
    <property type="entry name" value="PROKAR_LIPOPROTEIN"/>
    <property type="match status" value="1"/>
</dbReference>
<reference evidence="3" key="1">
    <citation type="submission" date="2020-11" db="EMBL/GenBank/DDBJ databases">
        <authorList>
            <consortium name="DOE Joint Genome Institute"/>
            <person name="Ahrendt S."/>
            <person name="Riley R."/>
            <person name="Andreopoulos W."/>
            <person name="LaButti K."/>
            <person name="Pangilinan J."/>
            <person name="Ruiz-duenas F.J."/>
            <person name="Barrasa J.M."/>
            <person name="Sanchez-Garcia M."/>
            <person name="Camarero S."/>
            <person name="Miyauchi S."/>
            <person name="Serrano A."/>
            <person name="Linde D."/>
            <person name="Babiker R."/>
            <person name="Drula E."/>
            <person name="Ayuso-Fernandez I."/>
            <person name="Pacheco R."/>
            <person name="Padilla G."/>
            <person name="Ferreira P."/>
            <person name="Barriuso J."/>
            <person name="Kellner H."/>
            <person name="Castanera R."/>
            <person name="Alfaro M."/>
            <person name="Ramirez L."/>
            <person name="Pisabarro A.G."/>
            <person name="Kuo A."/>
            <person name="Tritt A."/>
            <person name="Lipzen A."/>
            <person name="He G."/>
            <person name="Yan M."/>
            <person name="Ng V."/>
            <person name="Cullen D."/>
            <person name="Martin F."/>
            <person name="Rosso M.-N."/>
            <person name="Henrissat B."/>
            <person name="Hibbett D."/>
            <person name="Martinez A.T."/>
            <person name="Grigoriev I.V."/>
        </authorList>
    </citation>
    <scope>NUCLEOTIDE SEQUENCE</scope>
    <source>
        <strain evidence="3">AH 44721</strain>
    </source>
</reference>
<dbReference type="InterPro" id="IPR035992">
    <property type="entry name" value="Ricin_B-like_lectins"/>
</dbReference>
<protein>
    <submittedName>
        <fullName evidence="3">Ricin B lectin domain-containing protein</fullName>
    </submittedName>
</protein>
<dbReference type="InterPro" id="IPR000772">
    <property type="entry name" value="Ricin_B_lectin"/>
</dbReference>
<dbReference type="SUPFAM" id="SSF50370">
    <property type="entry name" value="Ricin B-like lectins"/>
    <property type="match status" value="1"/>
</dbReference>
<dbReference type="CDD" id="cd00161">
    <property type="entry name" value="beta-trefoil_Ricin-like"/>
    <property type="match status" value="1"/>
</dbReference>
<accession>A0A9P5N9K5</accession>
<dbReference type="OrthoDB" id="6770063at2759"/>
<evidence type="ECO:0000256" key="1">
    <source>
        <dbReference type="SAM" id="SignalP"/>
    </source>
</evidence>
<dbReference type="AlphaFoldDB" id="A0A9P5N9K5"/>
<dbReference type="EMBL" id="JADNYJ010000215">
    <property type="protein sequence ID" value="KAF8874387.1"/>
    <property type="molecule type" value="Genomic_DNA"/>
</dbReference>
<keyword evidence="1" id="KW-0732">Signal</keyword>
<proteinExistence type="predicted"/>
<feature type="signal peptide" evidence="1">
    <location>
        <begin position="1"/>
        <end position="30"/>
    </location>
</feature>
<name>A0A9P5N9K5_GYMJU</name>
<dbReference type="PROSITE" id="PS50231">
    <property type="entry name" value="RICIN_B_LECTIN"/>
    <property type="match status" value="1"/>
</dbReference>
<evidence type="ECO:0000313" key="3">
    <source>
        <dbReference type="EMBL" id="KAF8874387.1"/>
    </source>
</evidence>
<feature type="chain" id="PRO_5040176682" evidence="1">
    <location>
        <begin position="31"/>
        <end position="301"/>
    </location>
</feature>
<dbReference type="Proteomes" id="UP000724874">
    <property type="component" value="Unassembled WGS sequence"/>
</dbReference>
<gene>
    <name evidence="3" type="ORF">CPB84DRAFT_1715728</name>
</gene>
<organism evidence="3 4">
    <name type="scientific">Gymnopilus junonius</name>
    <name type="common">Spectacular rustgill mushroom</name>
    <name type="synonym">Gymnopilus spectabilis subsp. junonius</name>
    <dbReference type="NCBI Taxonomy" id="109634"/>
    <lineage>
        <taxon>Eukaryota</taxon>
        <taxon>Fungi</taxon>
        <taxon>Dikarya</taxon>
        <taxon>Basidiomycota</taxon>
        <taxon>Agaricomycotina</taxon>
        <taxon>Agaricomycetes</taxon>
        <taxon>Agaricomycetidae</taxon>
        <taxon>Agaricales</taxon>
        <taxon>Agaricineae</taxon>
        <taxon>Hymenogastraceae</taxon>
        <taxon>Gymnopilus</taxon>
    </lineage>
</organism>
<comment type="caution">
    <text evidence="3">The sequence shown here is derived from an EMBL/GenBank/DDBJ whole genome shotgun (WGS) entry which is preliminary data.</text>
</comment>
<dbReference type="Pfam" id="PF00652">
    <property type="entry name" value="Ricin_B_lectin"/>
    <property type="match status" value="1"/>
</dbReference>
<dbReference type="SMART" id="SM00458">
    <property type="entry name" value="RICIN"/>
    <property type="match status" value="1"/>
</dbReference>
<evidence type="ECO:0000259" key="2">
    <source>
        <dbReference type="SMART" id="SM00458"/>
    </source>
</evidence>
<sequence length="301" mass="31764">MKAPPFRIDKTLRNMKLLLLLTSLIACAQAQFSIGAPKPGTTLVPGQDVTVQVIVPISTSAEAGVDEVGLVIGIVSCGTSACPSPSADLGENLFIGRYEGQGLFGNTLNSFQNFTFVVPDDISGTASIQVQHVTLIAPPQHSFPGIQYASVGVQVGSGSSGASSLNIHPNGDNSKCVGILGGAFADGTPVDVFDCNGSNTQKWQWNANTLTSVNPADGSHWCLDAGDESTWTNGQKMKIWQCFPSLPQQTWTTVTTSGTIKIISANFCLDLTNGNKTNQNLLQIWQCTANDANQIWSVTAS</sequence>
<dbReference type="Gene3D" id="2.80.10.50">
    <property type="match status" value="2"/>
</dbReference>
<evidence type="ECO:0000313" key="4">
    <source>
        <dbReference type="Proteomes" id="UP000724874"/>
    </source>
</evidence>
<keyword evidence="4" id="KW-1185">Reference proteome</keyword>
<feature type="domain" description="Ricin B lectin" evidence="2">
    <location>
        <begin position="161"/>
        <end position="299"/>
    </location>
</feature>